<dbReference type="Gene3D" id="3.40.50.720">
    <property type="entry name" value="NAD(P)-binding Rossmann-like Domain"/>
    <property type="match status" value="1"/>
</dbReference>
<organism evidence="4 5">
    <name type="scientific">Lentinula raphanica</name>
    <dbReference type="NCBI Taxonomy" id="153919"/>
    <lineage>
        <taxon>Eukaryota</taxon>
        <taxon>Fungi</taxon>
        <taxon>Dikarya</taxon>
        <taxon>Basidiomycota</taxon>
        <taxon>Agaricomycotina</taxon>
        <taxon>Agaricomycetes</taxon>
        <taxon>Agaricomycetidae</taxon>
        <taxon>Agaricales</taxon>
        <taxon>Marasmiineae</taxon>
        <taxon>Omphalotaceae</taxon>
        <taxon>Lentinula</taxon>
    </lineage>
</organism>
<accession>A0AA38P7F0</accession>
<evidence type="ECO:0000259" key="3">
    <source>
        <dbReference type="Pfam" id="PF22685"/>
    </source>
</evidence>
<dbReference type="PANTHER" id="PTHR43818">
    <property type="entry name" value="BCDNA.GH03377"/>
    <property type="match status" value="1"/>
</dbReference>
<dbReference type="InterPro" id="IPR050463">
    <property type="entry name" value="Gfo/Idh/MocA_oxidrdct_glycsds"/>
</dbReference>
<feature type="domain" description="Gfo/Idh/MocA-like oxidoreductase N-terminal" evidence="2">
    <location>
        <begin position="10"/>
        <end position="146"/>
    </location>
</feature>
<reference evidence="4" key="1">
    <citation type="submission" date="2022-08" db="EMBL/GenBank/DDBJ databases">
        <authorList>
            <consortium name="DOE Joint Genome Institute"/>
            <person name="Min B."/>
            <person name="Riley R."/>
            <person name="Sierra-Patev S."/>
            <person name="Naranjo-Ortiz M."/>
            <person name="Looney B."/>
            <person name="Konkel Z."/>
            <person name="Slot J.C."/>
            <person name="Sakamoto Y."/>
            <person name="Steenwyk J.L."/>
            <person name="Rokas A."/>
            <person name="Carro J."/>
            <person name="Camarero S."/>
            <person name="Ferreira P."/>
            <person name="Molpeceres G."/>
            <person name="Ruiz-Duenas F.J."/>
            <person name="Serrano A."/>
            <person name="Henrissat B."/>
            <person name="Drula E."/>
            <person name="Hughes K.W."/>
            <person name="Mata J.L."/>
            <person name="Ishikawa N.K."/>
            <person name="Vargas-Isla R."/>
            <person name="Ushijima S."/>
            <person name="Smith C.A."/>
            <person name="Ahrendt S."/>
            <person name="Andreopoulos W."/>
            <person name="He G."/>
            <person name="Labutti K."/>
            <person name="Lipzen A."/>
            <person name="Ng V."/>
            <person name="Sandor L."/>
            <person name="Barry K."/>
            <person name="Martinez A.T."/>
            <person name="Xiao Y."/>
            <person name="Gibbons J.G."/>
            <person name="Terashima K."/>
            <person name="Hibbett D.S."/>
            <person name="Grigoriev I.V."/>
        </authorList>
    </citation>
    <scope>NUCLEOTIDE SEQUENCE</scope>
    <source>
        <strain evidence="4">TFB9207</strain>
    </source>
</reference>
<keyword evidence="1" id="KW-0560">Oxidoreductase</keyword>
<evidence type="ECO:0000256" key="1">
    <source>
        <dbReference type="ARBA" id="ARBA00023002"/>
    </source>
</evidence>
<dbReference type="InterPro" id="IPR000683">
    <property type="entry name" value="Gfo/Idh/MocA-like_OxRdtase_N"/>
</dbReference>
<keyword evidence="5" id="KW-1185">Reference proteome</keyword>
<dbReference type="Pfam" id="PF01408">
    <property type="entry name" value="GFO_IDH_MocA"/>
    <property type="match status" value="1"/>
</dbReference>
<proteinExistence type="predicted"/>
<dbReference type="InterPro" id="IPR055080">
    <property type="entry name" value="Gal80p-like_C"/>
</dbReference>
<dbReference type="GO" id="GO:0000166">
    <property type="term" value="F:nucleotide binding"/>
    <property type="evidence" value="ECO:0007669"/>
    <property type="project" value="InterPro"/>
</dbReference>
<sequence>MTQEIKAPIRLGFIGLSATGWASTALAPPLFENPLSSKYSLVAVSTSKSESAEASAAKYSELASKAQGKSVVVKPYHGSAKQIVSDKDVDMVAVSIKVLDHKEAAMEAIEAGKDLFIEWPAGKGVDETKELYEAAKRKGIRTMIGFQSRFTSYALKAKQIVDGGELGKILSSTFIISLTSFWGPTTLSFYRYILSSINGASFLDIPGGHSLDLFTHVLGPISSLSATIKNQVPYSTLVGVDGQSTGETLPNDSPTQVCVTGTLASGALFTIHLQAAVTEADFNWIVHGEKGVLRIVDGSDVSERKKRRGFFDATPDVYLNGEKVEVEADDVTKRTGLNWKAFAERDATNVADLEQALRMKEVLQAIVKSSNEGRRVVLL</sequence>
<dbReference type="PANTHER" id="PTHR43818:SF11">
    <property type="entry name" value="BCDNA.GH03377"/>
    <property type="match status" value="1"/>
</dbReference>
<feature type="domain" description="Gal80p-like C-terminal" evidence="3">
    <location>
        <begin position="154"/>
        <end position="295"/>
    </location>
</feature>
<evidence type="ECO:0000313" key="5">
    <source>
        <dbReference type="Proteomes" id="UP001163846"/>
    </source>
</evidence>
<dbReference type="Pfam" id="PF22685">
    <property type="entry name" value="Gal80p_C-like"/>
    <property type="match status" value="1"/>
</dbReference>
<dbReference type="EMBL" id="MU806228">
    <property type="protein sequence ID" value="KAJ3837693.1"/>
    <property type="molecule type" value="Genomic_DNA"/>
</dbReference>
<dbReference type="SUPFAM" id="SSF51735">
    <property type="entry name" value="NAD(P)-binding Rossmann-fold domains"/>
    <property type="match status" value="1"/>
</dbReference>
<dbReference type="InterPro" id="IPR036291">
    <property type="entry name" value="NAD(P)-bd_dom_sf"/>
</dbReference>
<evidence type="ECO:0000259" key="2">
    <source>
        <dbReference type="Pfam" id="PF01408"/>
    </source>
</evidence>
<name>A0AA38P7F0_9AGAR</name>
<gene>
    <name evidence="4" type="ORF">F5878DRAFT_621646</name>
</gene>
<evidence type="ECO:0000313" key="4">
    <source>
        <dbReference type="EMBL" id="KAJ3837693.1"/>
    </source>
</evidence>
<dbReference type="Gene3D" id="3.30.360.10">
    <property type="entry name" value="Dihydrodipicolinate Reductase, domain 2"/>
    <property type="match status" value="1"/>
</dbReference>
<dbReference type="SUPFAM" id="SSF55347">
    <property type="entry name" value="Glyceraldehyde-3-phosphate dehydrogenase-like, C-terminal domain"/>
    <property type="match status" value="1"/>
</dbReference>
<dbReference type="GO" id="GO:0016491">
    <property type="term" value="F:oxidoreductase activity"/>
    <property type="evidence" value="ECO:0007669"/>
    <property type="project" value="UniProtKB-KW"/>
</dbReference>
<dbReference type="Proteomes" id="UP001163846">
    <property type="component" value="Unassembled WGS sequence"/>
</dbReference>
<protein>
    <submittedName>
        <fullName evidence="4">NAD-binding Rossmann fold oxidoreductase</fullName>
    </submittedName>
</protein>
<dbReference type="AlphaFoldDB" id="A0AA38P7F0"/>
<comment type="caution">
    <text evidence="4">The sequence shown here is derived from an EMBL/GenBank/DDBJ whole genome shotgun (WGS) entry which is preliminary data.</text>
</comment>